<organism evidence="4 5">
    <name type="scientific">Streptomyces daliensis</name>
    <dbReference type="NCBI Taxonomy" id="299421"/>
    <lineage>
        <taxon>Bacteria</taxon>
        <taxon>Bacillati</taxon>
        <taxon>Actinomycetota</taxon>
        <taxon>Actinomycetes</taxon>
        <taxon>Kitasatosporales</taxon>
        <taxon>Streptomycetaceae</taxon>
        <taxon>Streptomyces</taxon>
    </lineage>
</organism>
<protein>
    <recommendedName>
        <fullName evidence="3">Asl1-like glycosyl hydrolase catalytic domain-containing protein</fullName>
    </recommendedName>
</protein>
<evidence type="ECO:0000256" key="2">
    <source>
        <dbReference type="SAM" id="SignalP"/>
    </source>
</evidence>
<reference evidence="4" key="1">
    <citation type="submission" date="2021-04" db="EMBL/GenBank/DDBJ databases">
        <title>Sequencing of actinobacteria type strains.</title>
        <authorList>
            <person name="Nguyen G.-S."/>
            <person name="Wentzel A."/>
        </authorList>
    </citation>
    <scope>NUCLEOTIDE SEQUENCE</scope>
    <source>
        <strain evidence="4">DSM 42095</strain>
    </source>
</reference>
<evidence type="ECO:0000259" key="3">
    <source>
        <dbReference type="Pfam" id="PF11790"/>
    </source>
</evidence>
<dbReference type="InterPro" id="IPR053183">
    <property type="entry name" value="ASL1"/>
</dbReference>
<dbReference type="Pfam" id="PF00314">
    <property type="entry name" value="Thaumatin"/>
    <property type="match status" value="1"/>
</dbReference>
<dbReference type="PANTHER" id="PTHR34154">
    <property type="entry name" value="ALKALI-SENSITIVE LINKAGE PROTEIN 1"/>
    <property type="match status" value="1"/>
</dbReference>
<keyword evidence="5" id="KW-1185">Reference proteome</keyword>
<feature type="domain" description="Asl1-like glycosyl hydrolase catalytic" evidence="3">
    <location>
        <begin position="318"/>
        <end position="537"/>
    </location>
</feature>
<evidence type="ECO:0000313" key="5">
    <source>
        <dbReference type="Proteomes" id="UP000675554"/>
    </source>
</evidence>
<dbReference type="GO" id="GO:0071966">
    <property type="term" value="P:fungal-type cell wall polysaccharide metabolic process"/>
    <property type="evidence" value="ECO:0007669"/>
    <property type="project" value="TreeGrafter"/>
</dbReference>
<dbReference type="Gene3D" id="2.60.110.10">
    <property type="entry name" value="Thaumatin"/>
    <property type="match status" value="1"/>
</dbReference>
<proteinExistence type="predicted"/>
<feature type="compositionally biased region" description="Low complexity" evidence="1">
    <location>
        <begin position="291"/>
        <end position="300"/>
    </location>
</feature>
<dbReference type="SUPFAM" id="SSF51445">
    <property type="entry name" value="(Trans)glycosidases"/>
    <property type="match status" value="1"/>
</dbReference>
<dbReference type="InterPro" id="IPR037176">
    <property type="entry name" value="Osmotin/thaumatin-like_sf"/>
</dbReference>
<dbReference type="SMART" id="SM00205">
    <property type="entry name" value="THN"/>
    <property type="match status" value="1"/>
</dbReference>
<dbReference type="Proteomes" id="UP000675554">
    <property type="component" value="Unassembled WGS sequence"/>
</dbReference>
<name>A0A8T4ITX4_9ACTN</name>
<evidence type="ECO:0000313" key="4">
    <source>
        <dbReference type="EMBL" id="MBR7675569.1"/>
    </source>
</evidence>
<dbReference type="EMBL" id="JAGSMN010000499">
    <property type="protein sequence ID" value="MBR7675569.1"/>
    <property type="molecule type" value="Genomic_DNA"/>
</dbReference>
<feature type="signal peptide" evidence="2">
    <location>
        <begin position="1"/>
        <end position="22"/>
    </location>
</feature>
<dbReference type="PROSITE" id="PS51367">
    <property type="entry name" value="THAUMATIN_2"/>
    <property type="match status" value="1"/>
</dbReference>
<accession>A0A8T4ITX4</accession>
<dbReference type="SUPFAM" id="SSF49870">
    <property type="entry name" value="Osmotin, thaumatin-like protein"/>
    <property type="match status" value="1"/>
</dbReference>
<gene>
    <name evidence="4" type="ORF">KDA82_21630</name>
</gene>
<sequence length="541" mass="58031">MRLFRPLLLAFVLVVAGVSAVATTQFWGSDKGTEQMASASAAAENGEHTVTFRNETQERLWVGSGVNADGSQELTGLPVLDPGKSATVTIPEHSDAGHWRGKFFARQGCGGEEGSTFYCEVGDCGPYADHCTTGEQPVSLAEFNFDPKDSSAPWYNISYVNAVSTPVTITPDGVKPPENGGECASVGCPTDLLSACPPENLTKSKSSGKPVVCVNPNRDAKTAYSEALTKQCPTAYSWSKHDAEAGNQVMRQCSTCKSLTVTFHGTGGSSEEPDPKPEPTSEPAPGDDDQPGSGDDQPAPAQARGVALNPVEGAAEALKDSGATWYHNWTSTSGGLTPPEGVEYVPTIWGPGSVTEDELTKAKQEGKHLLSFNEPDQPTQSNISPEEALDLWPKLEKTGLKLGAPAVSGDADKAGGWLDRFMKGAEERGLRVDFIPVHWYGSDFGPEATDHLAGYLKRVHEKYKKPVWLTEYALTDFTKDKPRYPSEKEQTAFLTSSTKMLGDLDFVERYAWSALSKQTSPTGLYDGATVNESGKIYRDAG</sequence>
<keyword evidence="2" id="KW-0732">Signal</keyword>
<dbReference type="InterPro" id="IPR024655">
    <property type="entry name" value="Asl1_glyco_hydro_catalytic"/>
</dbReference>
<dbReference type="InterPro" id="IPR017853">
    <property type="entry name" value="GH"/>
</dbReference>
<dbReference type="InterPro" id="IPR001938">
    <property type="entry name" value="Thaumatin"/>
</dbReference>
<comment type="caution">
    <text evidence="4">The sequence shown here is derived from an EMBL/GenBank/DDBJ whole genome shotgun (WGS) entry which is preliminary data.</text>
</comment>
<dbReference type="PANTHER" id="PTHR34154:SF3">
    <property type="entry name" value="ALKALI-SENSITIVE LINKAGE PROTEIN 1"/>
    <property type="match status" value="1"/>
</dbReference>
<feature type="region of interest" description="Disordered" evidence="1">
    <location>
        <begin position="264"/>
        <end position="305"/>
    </location>
</feature>
<dbReference type="Gene3D" id="3.20.20.80">
    <property type="entry name" value="Glycosidases"/>
    <property type="match status" value="1"/>
</dbReference>
<dbReference type="AlphaFoldDB" id="A0A8T4ITX4"/>
<feature type="chain" id="PRO_5035762393" description="Asl1-like glycosyl hydrolase catalytic domain-containing protein" evidence="2">
    <location>
        <begin position="23"/>
        <end position="541"/>
    </location>
</feature>
<evidence type="ECO:0000256" key="1">
    <source>
        <dbReference type="SAM" id="MobiDB-lite"/>
    </source>
</evidence>
<dbReference type="Pfam" id="PF11790">
    <property type="entry name" value="Glyco_hydro_cc"/>
    <property type="match status" value="1"/>
</dbReference>